<name>A0A1L7XGB3_9HELO</name>
<feature type="compositionally biased region" description="Basic and acidic residues" evidence="12">
    <location>
        <begin position="253"/>
        <end position="263"/>
    </location>
</feature>
<dbReference type="SUPFAM" id="SSF53271">
    <property type="entry name" value="PRTase-like"/>
    <property type="match status" value="2"/>
</dbReference>
<dbReference type="GO" id="GO:0000287">
    <property type="term" value="F:magnesium ion binding"/>
    <property type="evidence" value="ECO:0007669"/>
    <property type="project" value="InterPro"/>
</dbReference>
<dbReference type="PROSITE" id="PS00114">
    <property type="entry name" value="PRPP_SYNTHASE"/>
    <property type="match status" value="1"/>
</dbReference>
<evidence type="ECO:0000256" key="9">
    <source>
        <dbReference type="ARBA" id="ARBA00022840"/>
    </source>
</evidence>
<accession>A0A1L7XGB3</accession>
<dbReference type="InterPro" id="IPR029099">
    <property type="entry name" value="Pribosyltran_N"/>
</dbReference>
<keyword evidence="9" id="KW-0067">ATP-binding</keyword>
<keyword evidence="5" id="KW-0479">Metal-binding</keyword>
<evidence type="ECO:0000259" key="13">
    <source>
        <dbReference type="Pfam" id="PF13793"/>
    </source>
</evidence>
<protein>
    <recommendedName>
        <fullName evidence="3">ribose-phosphate diphosphokinase</fullName>
        <ecNumber evidence="3">2.7.6.1</ecNumber>
    </recommendedName>
</protein>
<comment type="pathway">
    <text evidence="1">Metabolic intermediate biosynthesis; 5-phospho-alpha-D-ribose 1-diphosphate biosynthesis; 5-phospho-alpha-D-ribose 1-diphosphate from D-ribose 5-phosphate (route I): step 1/1.</text>
</comment>
<feature type="region of interest" description="Disordered" evidence="12">
    <location>
        <begin position="252"/>
        <end position="346"/>
    </location>
</feature>
<keyword evidence="8 14" id="KW-0418">Kinase</keyword>
<dbReference type="GO" id="GO:0006164">
    <property type="term" value="P:purine nucleotide biosynthetic process"/>
    <property type="evidence" value="ECO:0007669"/>
    <property type="project" value="TreeGrafter"/>
</dbReference>
<comment type="catalytic activity">
    <reaction evidence="11">
        <text>D-ribose 5-phosphate + ATP = 5-phospho-alpha-D-ribose 1-diphosphate + AMP + H(+)</text>
        <dbReference type="Rhea" id="RHEA:15609"/>
        <dbReference type="ChEBI" id="CHEBI:15378"/>
        <dbReference type="ChEBI" id="CHEBI:30616"/>
        <dbReference type="ChEBI" id="CHEBI:58017"/>
        <dbReference type="ChEBI" id="CHEBI:78346"/>
        <dbReference type="ChEBI" id="CHEBI:456215"/>
        <dbReference type="EC" id="2.7.6.1"/>
    </reaction>
</comment>
<keyword evidence="10" id="KW-0460">Magnesium</keyword>
<dbReference type="InterPro" id="IPR029057">
    <property type="entry name" value="PRTase-like"/>
</dbReference>
<evidence type="ECO:0000256" key="1">
    <source>
        <dbReference type="ARBA" id="ARBA00004996"/>
    </source>
</evidence>
<evidence type="ECO:0000256" key="12">
    <source>
        <dbReference type="SAM" id="MobiDB-lite"/>
    </source>
</evidence>
<feature type="compositionally biased region" description="Polar residues" evidence="12">
    <location>
        <begin position="294"/>
        <end position="306"/>
    </location>
</feature>
<feature type="compositionally biased region" description="Polar residues" evidence="12">
    <location>
        <begin position="265"/>
        <end position="282"/>
    </location>
</feature>
<dbReference type="NCBIfam" id="TIGR01251">
    <property type="entry name" value="ribP_PPkin"/>
    <property type="match status" value="1"/>
</dbReference>
<evidence type="ECO:0000256" key="11">
    <source>
        <dbReference type="ARBA" id="ARBA00049535"/>
    </source>
</evidence>
<keyword evidence="15" id="KW-1185">Reference proteome</keyword>
<evidence type="ECO:0000256" key="4">
    <source>
        <dbReference type="ARBA" id="ARBA00022679"/>
    </source>
</evidence>
<dbReference type="FunFam" id="3.40.50.2020:FF:000043">
    <property type="entry name" value="Ribose-phosphate pyrophosphokinase 1"/>
    <property type="match status" value="1"/>
</dbReference>
<evidence type="ECO:0000313" key="15">
    <source>
        <dbReference type="Proteomes" id="UP000184330"/>
    </source>
</evidence>
<gene>
    <name evidence="14" type="ORF">PAC_13986</name>
</gene>
<dbReference type="InterPro" id="IPR000836">
    <property type="entry name" value="PRTase_dom"/>
</dbReference>
<dbReference type="OrthoDB" id="413572at2759"/>
<dbReference type="PANTHER" id="PTHR10210">
    <property type="entry name" value="RIBOSE-PHOSPHATE DIPHOSPHOKINASE FAMILY MEMBER"/>
    <property type="match status" value="1"/>
</dbReference>
<dbReference type="GO" id="GO:0005524">
    <property type="term" value="F:ATP binding"/>
    <property type="evidence" value="ECO:0007669"/>
    <property type="project" value="UniProtKB-KW"/>
</dbReference>
<dbReference type="CDD" id="cd06223">
    <property type="entry name" value="PRTases_typeI"/>
    <property type="match status" value="1"/>
</dbReference>
<dbReference type="AlphaFoldDB" id="A0A1L7XGB3"/>
<comment type="similarity">
    <text evidence="2">Belongs to the ribose-phosphate pyrophosphokinase family.</text>
</comment>
<dbReference type="GO" id="GO:0006015">
    <property type="term" value="P:5-phosphoribose 1-diphosphate biosynthetic process"/>
    <property type="evidence" value="ECO:0007669"/>
    <property type="project" value="EnsemblFungi"/>
</dbReference>
<dbReference type="GO" id="GO:0009156">
    <property type="term" value="P:ribonucleoside monophosphate biosynthetic process"/>
    <property type="evidence" value="ECO:0007669"/>
    <property type="project" value="InterPro"/>
</dbReference>
<dbReference type="InterPro" id="IPR000842">
    <property type="entry name" value="PRib_PP_synth_CS"/>
</dbReference>
<keyword evidence="6" id="KW-0545">Nucleotide biosynthesis</keyword>
<evidence type="ECO:0000256" key="7">
    <source>
        <dbReference type="ARBA" id="ARBA00022741"/>
    </source>
</evidence>
<dbReference type="FunFam" id="3.40.50.2020:FF:000014">
    <property type="entry name" value="Ribose-phosphate pyrophosphokinase 1"/>
    <property type="match status" value="1"/>
</dbReference>
<dbReference type="Pfam" id="PF14572">
    <property type="entry name" value="Pribosyl_synth"/>
    <property type="match status" value="1"/>
</dbReference>
<dbReference type="SMART" id="SM01400">
    <property type="entry name" value="Pribosyltran_N"/>
    <property type="match status" value="1"/>
</dbReference>
<evidence type="ECO:0000313" key="14">
    <source>
        <dbReference type="EMBL" id="CZR64089.1"/>
    </source>
</evidence>
<evidence type="ECO:0000256" key="5">
    <source>
        <dbReference type="ARBA" id="ARBA00022723"/>
    </source>
</evidence>
<reference evidence="14 15" key="1">
    <citation type="submission" date="2016-03" db="EMBL/GenBank/DDBJ databases">
        <authorList>
            <person name="Ploux O."/>
        </authorList>
    </citation>
    <scope>NUCLEOTIDE SEQUENCE [LARGE SCALE GENOMIC DNA]</scope>
    <source>
        <strain evidence="14 15">UAMH 11012</strain>
    </source>
</reference>
<feature type="domain" description="Ribose-phosphate pyrophosphokinase N-terminal" evidence="13">
    <location>
        <begin position="5"/>
        <end position="137"/>
    </location>
</feature>
<dbReference type="GO" id="GO:0016301">
    <property type="term" value="F:kinase activity"/>
    <property type="evidence" value="ECO:0007669"/>
    <property type="project" value="UniProtKB-KW"/>
</dbReference>
<feature type="region of interest" description="Disordered" evidence="12">
    <location>
        <begin position="384"/>
        <end position="424"/>
    </location>
</feature>
<organism evidence="14 15">
    <name type="scientific">Phialocephala subalpina</name>
    <dbReference type="NCBI Taxonomy" id="576137"/>
    <lineage>
        <taxon>Eukaryota</taxon>
        <taxon>Fungi</taxon>
        <taxon>Dikarya</taxon>
        <taxon>Ascomycota</taxon>
        <taxon>Pezizomycotina</taxon>
        <taxon>Leotiomycetes</taxon>
        <taxon>Helotiales</taxon>
        <taxon>Mollisiaceae</taxon>
        <taxon>Phialocephala</taxon>
        <taxon>Phialocephala fortinii species complex</taxon>
    </lineage>
</organism>
<dbReference type="GO" id="GO:0004749">
    <property type="term" value="F:ribose phosphate diphosphokinase activity"/>
    <property type="evidence" value="ECO:0007669"/>
    <property type="project" value="UniProtKB-EC"/>
</dbReference>
<dbReference type="GO" id="GO:0005737">
    <property type="term" value="C:cytoplasm"/>
    <property type="evidence" value="ECO:0007669"/>
    <property type="project" value="EnsemblFungi"/>
</dbReference>
<sequence>MRNTLIFAGSSCPNLTGQICSNLGMTPAGVELTQFANGETSVKILTSIREKDVFVVQSGSSKINDSIMELLILISACKGGSANKITGKSPTAICKMSPTDFPAAVLPYFPYSRQSKKKSHRGAITARMLANLLSVAGINHVITIDLHASQMQGFFKCPVDNLHAEPLIARWIRHNVPNWQEAVCVSKNAGGTKRVTSLADALKLNFGMVTTDKRRGGGNMTASMIMNRLDGLNFSENDLDSDVSKLQISTDDNATRRISKPDVSKIQTGLQEKAEQQTQPNGTSPPRPTHTRQDSSQSSPRKNQMPSPLRTAHSGPAQTRGSPLVRAETTPTRSSPIEEESEFTDERARDITQGRLVQGHIVPDDYPSPTQSAMSSSVILERPEEDPMEMSRNSSFFNPESHPLGGSADAADTDDEEEGGFNNPGIEQMITLVGDVRNRTVFIVDDMIDKAGSWIAAAECVVKRGLAKRVYCVATHGLFGGDALAELERCDCINQIVVTNSFPIPPEKARDAKKLVVLDLAGLLAEAIRRNHYGESISPLFTHTYD</sequence>
<evidence type="ECO:0000256" key="6">
    <source>
        <dbReference type="ARBA" id="ARBA00022727"/>
    </source>
</evidence>
<evidence type="ECO:0000256" key="10">
    <source>
        <dbReference type="ARBA" id="ARBA00022842"/>
    </source>
</evidence>
<dbReference type="GO" id="GO:0002189">
    <property type="term" value="C:ribose phosphate diphosphokinase complex"/>
    <property type="evidence" value="ECO:0007669"/>
    <property type="project" value="EnsemblFungi"/>
</dbReference>
<evidence type="ECO:0000256" key="3">
    <source>
        <dbReference type="ARBA" id="ARBA00013247"/>
    </source>
</evidence>
<keyword evidence="4" id="KW-0808">Transferase</keyword>
<evidence type="ECO:0000256" key="2">
    <source>
        <dbReference type="ARBA" id="ARBA00006478"/>
    </source>
</evidence>
<keyword evidence="7" id="KW-0547">Nucleotide-binding</keyword>
<proteinExistence type="inferred from homology"/>
<dbReference type="Pfam" id="PF13793">
    <property type="entry name" value="Pribosyltran_N"/>
    <property type="match status" value="1"/>
</dbReference>
<dbReference type="EMBL" id="FJOG01000025">
    <property type="protein sequence ID" value="CZR64089.1"/>
    <property type="molecule type" value="Genomic_DNA"/>
</dbReference>
<evidence type="ECO:0000256" key="8">
    <source>
        <dbReference type="ARBA" id="ARBA00022777"/>
    </source>
</evidence>
<dbReference type="STRING" id="576137.A0A1L7XGB3"/>
<dbReference type="EC" id="2.7.6.1" evidence="3"/>
<dbReference type="InterPro" id="IPR005946">
    <property type="entry name" value="Rib-P_diPkinase"/>
</dbReference>
<dbReference type="Proteomes" id="UP000184330">
    <property type="component" value="Unassembled WGS sequence"/>
</dbReference>
<dbReference type="Gene3D" id="3.40.50.2020">
    <property type="match status" value="4"/>
</dbReference>
<dbReference type="PANTHER" id="PTHR10210:SF57">
    <property type="entry name" value="RIBOSE-PHOSPHATE DIPHOSPHOKINASE"/>
    <property type="match status" value="1"/>
</dbReference>